<dbReference type="OrthoDB" id="9799367at2"/>
<dbReference type="PANTHER" id="PTHR38342">
    <property type="entry name" value="SLR5037 PROTEIN"/>
    <property type="match status" value="1"/>
</dbReference>
<keyword evidence="4" id="KW-1185">Reference proteome</keyword>
<feature type="chain" id="PRO_5022157838" evidence="1">
    <location>
        <begin position="23"/>
        <end position="153"/>
    </location>
</feature>
<evidence type="ECO:0000256" key="1">
    <source>
        <dbReference type="SAM" id="SignalP"/>
    </source>
</evidence>
<dbReference type="Gene3D" id="3.30.310.70">
    <property type="entry name" value="TT1751-like domain"/>
    <property type="match status" value="1"/>
</dbReference>
<comment type="caution">
    <text evidence="3">The sequence shown here is derived from an EMBL/GenBank/DDBJ whole genome shotgun (WGS) entry which is preliminary data.</text>
</comment>
<feature type="domain" description="DUF302" evidence="2">
    <location>
        <begin position="59"/>
        <end position="121"/>
    </location>
</feature>
<dbReference type="InterPro" id="IPR035923">
    <property type="entry name" value="TT1751-like_sf"/>
</dbReference>
<dbReference type="EMBL" id="VHSH01000010">
    <property type="protein sequence ID" value="TQV74329.1"/>
    <property type="molecule type" value="Genomic_DNA"/>
</dbReference>
<dbReference type="AlphaFoldDB" id="A0A545TAT9"/>
<dbReference type="CDD" id="cd14797">
    <property type="entry name" value="DUF302"/>
    <property type="match status" value="1"/>
</dbReference>
<evidence type="ECO:0000313" key="3">
    <source>
        <dbReference type="EMBL" id="TQV74329.1"/>
    </source>
</evidence>
<dbReference type="InterPro" id="IPR005180">
    <property type="entry name" value="DUF302"/>
</dbReference>
<sequence>MHRLFLTIAFSLGLITSAPLSAAAENGLVVKESTRSVSETISLLEETLKSKGITIFARVDHTAGAAKVDLDLRPTELLIFGNPKLGTPLMQTNQTAGIDLPLKALAYEDSDGKVLLVYNDPAYLSTRHGLSEKTKVLEKISGALNNFTDIATK</sequence>
<evidence type="ECO:0000313" key="4">
    <source>
        <dbReference type="Proteomes" id="UP000315252"/>
    </source>
</evidence>
<accession>A0A545TAT9</accession>
<organism evidence="3 4">
    <name type="scientific">Denitrobaculum tricleocarpae</name>
    <dbReference type="NCBI Taxonomy" id="2591009"/>
    <lineage>
        <taxon>Bacteria</taxon>
        <taxon>Pseudomonadati</taxon>
        <taxon>Pseudomonadota</taxon>
        <taxon>Alphaproteobacteria</taxon>
        <taxon>Rhodospirillales</taxon>
        <taxon>Rhodospirillaceae</taxon>
        <taxon>Denitrobaculum</taxon>
    </lineage>
</organism>
<dbReference type="PANTHER" id="PTHR38342:SF2">
    <property type="entry name" value="INNER MEMBRANE OR EXPORTED"/>
    <property type="match status" value="1"/>
</dbReference>
<evidence type="ECO:0000259" key="2">
    <source>
        <dbReference type="Pfam" id="PF03625"/>
    </source>
</evidence>
<keyword evidence="1" id="KW-0732">Signal</keyword>
<reference evidence="3 4" key="1">
    <citation type="submission" date="2019-06" db="EMBL/GenBank/DDBJ databases">
        <title>Whole genome sequence for Rhodospirillaceae sp. R148.</title>
        <authorList>
            <person name="Wang G."/>
        </authorList>
    </citation>
    <scope>NUCLEOTIDE SEQUENCE [LARGE SCALE GENOMIC DNA]</scope>
    <source>
        <strain evidence="3 4">R148</strain>
    </source>
</reference>
<name>A0A545TAT9_9PROT</name>
<dbReference type="Pfam" id="PF03625">
    <property type="entry name" value="DUF302"/>
    <property type="match status" value="1"/>
</dbReference>
<dbReference type="RefSeq" id="WP_142898959.1">
    <property type="nucleotide sequence ID" value="NZ_ML660061.1"/>
</dbReference>
<gene>
    <name evidence="3" type="ORF">FKG95_23885</name>
</gene>
<dbReference type="SUPFAM" id="SSF103247">
    <property type="entry name" value="TT1751-like"/>
    <property type="match status" value="1"/>
</dbReference>
<feature type="signal peptide" evidence="1">
    <location>
        <begin position="1"/>
        <end position="22"/>
    </location>
</feature>
<dbReference type="Proteomes" id="UP000315252">
    <property type="component" value="Unassembled WGS sequence"/>
</dbReference>
<proteinExistence type="predicted"/>
<protein>
    <submittedName>
        <fullName evidence="3">DUF302 domain-containing protein</fullName>
    </submittedName>
</protein>